<dbReference type="Proteomes" id="UP001057498">
    <property type="component" value="Chromosome"/>
</dbReference>
<sequence length="382" mass="42874">MERIQAINPDRILWCCADRGITPETMAADLGLAATTLERALTGGEGLTLAQLRKVAAYFGRGLLFFLDPAPVQAEQVHTPEFRTLANQKPDLSATLKALIERTERQRDIYLSLREDLDVEDFPAFDPPALGRRQPAAAAAVARSWLGLGERNDFERYRQAIEAQGILVFRSNGYAGQWQIPKDSPILGFCLYHRECPVIVVKKQAAEAQQVFTLMHELGHLLLRQASSIDDDHDLHVAHGDEREANAFAGHLLVPDTFLRRIDATGQPAAVEEFDRWLEPHRRAWGVSGEVIVRRLLDAGRLSPEDYRAYRGWKAAQTFAEDDGGNRTWRHREPRHIFGDRFVRSVLDALAAHQISLPKASSYLDGLKIADLHKLERHCAGA</sequence>
<dbReference type="PANTHER" id="PTHR43236">
    <property type="entry name" value="ANTITOXIN HIGA1"/>
    <property type="match status" value="1"/>
</dbReference>
<name>A0ABN6PHX9_9BURK</name>
<dbReference type="EMBL" id="AP025730">
    <property type="protein sequence ID" value="BDI03311.1"/>
    <property type="molecule type" value="Genomic_DNA"/>
</dbReference>
<evidence type="ECO:0000313" key="2">
    <source>
        <dbReference type="EMBL" id="BDI03311.1"/>
    </source>
</evidence>
<dbReference type="PANTHER" id="PTHR43236:SF2">
    <property type="entry name" value="BLL0069 PROTEIN"/>
    <property type="match status" value="1"/>
</dbReference>
<gene>
    <name evidence="2" type="ORF">CATMQ487_02810</name>
</gene>
<feature type="domain" description="IrrE N-terminal-like" evidence="1">
    <location>
        <begin position="192"/>
        <end position="296"/>
    </location>
</feature>
<evidence type="ECO:0000259" key="1">
    <source>
        <dbReference type="Pfam" id="PF06114"/>
    </source>
</evidence>
<dbReference type="Pfam" id="PF06114">
    <property type="entry name" value="Peptidase_M78"/>
    <property type="match status" value="1"/>
</dbReference>
<dbReference type="InterPro" id="IPR052345">
    <property type="entry name" value="Rad_response_metalloprotease"/>
</dbReference>
<evidence type="ECO:0000313" key="3">
    <source>
        <dbReference type="Proteomes" id="UP001057498"/>
    </source>
</evidence>
<protein>
    <submittedName>
        <fullName evidence="2">Peptidase</fullName>
    </submittedName>
</protein>
<dbReference type="RefSeq" id="WP_251971605.1">
    <property type="nucleotide sequence ID" value="NZ_AP025730.1"/>
</dbReference>
<reference evidence="2" key="1">
    <citation type="submission" date="2022-04" db="EMBL/GenBank/DDBJ databases">
        <title>Whole genome sequence of Sphaerotilus sp. FB-5.</title>
        <authorList>
            <person name="Takeda M."/>
            <person name="Narihara S."/>
            <person name="Akimoto M."/>
            <person name="Akimoto R."/>
            <person name="Nishiyashiki S."/>
            <person name="Murakami T."/>
        </authorList>
    </citation>
    <scope>NUCLEOTIDE SEQUENCE</scope>
    <source>
        <strain evidence="2">FB-5</strain>
    </source>
</reference>
<accession>A0ABN6PHX9</accession>
<dbReference type="Gene3D" id="1.10.10.2910">
    <property type="match status" value="1"/>
</dbReference>
<proteinExistence type="predicted"/>
<keyword evidence="3" id="KW-1185">Reference proteome</keyword>
<dbReference type="InterPro" id="IPR010359">
    <property type="entry name" value="IrrE_HExxH"/>
</dbReference>
<organism evidence="2 3">
    <name type="scientific">Sphaerotilus microaerophilus</name>
    <dbReference type="NCBI Taxonomy" id="2914710"/>
    <lineage>
        <taxon>Bacteria</taxon>
        <taxon>Pseudomonadati</taxon>
        <taxon>Pseudomonadota</taxon>
        <taxon>Betaproteobacteria</taxon>
        <taxon>Burkholderiales</taxon>
        <taxon>Sphaerotilaceae</taxon>
        <taxon>Sphaerotilus</taxon>
    </lineage>
</organism>